<keyword evidence="3 6" id="KW-0133">Cell shape</keyword>
<evidence type="ECO:0000256" key="2">
    <source>
        <dbReference type="ARBA" id="ARBA00022679"/>
    </source>
</evidence>
<accession>A0A285GZ93</accession>
<feature type="domain" description="L,D-TPase catalytic" evidence="8">
    <location>
        <begin position="164"/>
        <end position="279"/>
    </location>
</feature>
<gene>
    <name evidence="9" type="ORF">SAMN06265827_11271</name>
</gene>
<dbReference type="CDD" id="cd16913">
    <property type="entry name" value="YkuD_like"/>
    <property type="match status" value="1"/>
</dbReference>
<evidence type="ECO:0000313" key="10">
    <source>
        <dbReference type="Proteomes" id="UP000219573"/>
    </source>
</evidence>
<sequence length="279" mass="32038">MNLKNNLIKILLLLLIIIFFTLLTVIVIDYLFEGRVDNSASITDKSDYDNINQYLKDSKYNNLKGLNKAPKLKNLNKLRTALLLYLEDYNHLPDKLEDLVGEYLINIPVETISNSNRVTNTLDFSGGWYYNSQIMQSELNKIIEKSLQANIKHNSSLDTSFYPIQILIERSKQRLYIIQKEKIIKSYPIAIGGADSPTPTGEFRIKSKYILSSEQEEVYGKYWIGIDLWTKGGGYGIHAATDSKIDITKQSSRGCIRMKKDDLKELYDLVPLRTKLVIK</sequence>
<keyword evidence="4 6" id="KW-0573">Peptidoglycan synthesis</keyword>
<dbReference type="GO" id="GO:0071972">
    <property type="term" value="F:peptidoglycan L,D-transpeptidase activity"/>
    <property type="evidence" value="ECO:0007669"/>
    <property type="project" value="TreeGrafter"/>
</dbReference>
<keyword evidence="10" id="KW-1185">Reference proteome</keyword>
<evidence type="ECO:0000256" key="1">
    <source>
        <dbReference type="ARBA" id="ARBA00004752"/>
    </source>
</evidence>
<dbReference type="InterPro" id="IPR038063">
    <property type="entry name" value="Transpep_catalytic_dom"/>
</dbReference>
<evidence type="ECO:0000313" key="9">
    <source>
        <dbReference type="EMBL" id="SNY28899.1"/>
    </source>
</evidence>
<name>A0A285GZ93_9FIRM</name>
<organism evidence="9 10">
    <name type="scientific">Orenia metallireducens</name>
    <dbReference type="NCBI Taxonomy" id="1413210"/>
    <lineage>
        <taxon>Bacteria</taxon>
        <taxon>Bacillati</taxon>
        <taxon>Bacillota</taxon>
        <taxon>Clostridia</taxon>
        <taxon>Halanaerobiales</taxon>
        <taxon>Halobacteroidaceae</taxon>
        <taxon>Orenia</taxon>
    </lineage>
</organism>
<dbReference type="GO" id="GO:0071555">
    <property type="term" value="P:cell wall organization"/>
    <property type="evidence" value="ECO:0007669"/>
    <property type="project" value="UniProtKB-UniRule"/>
</dbReference>
<dbReference type="UniPathway" id="UPA00219"/>
<keyword evidence="5 6" id="KW-0961">Cell wall biogenesis/degradation</keyword>
<proteinExistence type="predicted"/>
<keyword evidence="7" id="KW-1133">Transmembrane helix</keyword>
<evidence type="ECO:0000256" key="4">
    <source>
        <dbReference type="ARBA" id="ARBA00022984"/>
    </source>
</evidence>
<dbReference type="Gene3D" id="2.40.440.10">
    <property type="entry name" value="L,D-transpeptidase catalytic domain-like"/>
    <property type="match status" value="1"/>
</dbReference>
<dbReference type="AlphaFoldDB" id="A0A285GZ93"/>
<comment type="pathway">
    <text evidence="1 6">Cell wall biogenesis; peptidoglycan biosynthesis.</text>
</comment>
<reference evidence="10" key="1">
    <citation type="submission" date="2017-09" db="EMBL/GenBank/DDBJ databases">
        <authorList>
            <person name="Varghese N."/>
            <person name="Submissions S."/>
        </authorList>
    </citation>
    <scope>NUCLEOTIDE SEQUENCE [LARGE SCALE GENOMIC DNA]</scope>
    <source>
        <strain evidence="10">MSL47</strain>
    </source>
</reference>
<evidence type="ECO:0000256" key="7">
    <source>
        <dbReference type="SAM" id="Phobius"/>
    </source>
</evidence>
<keyword evidence="2" id="KW-0808">Transferase</keyword>
<dbReference type="Proteomes" id="UP000219573">
    <property type="component" value="Unassembled WGS sequence"/>
</dbReference>
<dbReference type="InterPro" id="IPR050979">
    <property type="entry name" value="LD-transpeptidase"/>
</dbReference>
<dbReference type="SUPFAM" id="SSF141523">
    <property type="entry name" value="L,D-transpeptidase catalytic domain-like"/>
    <property type="match status" value="1"/>
</dbReference>
<protein>
    <submittedName>
        <fullName evidence="9">L,D-transpeptidase catalytic domain</fullName>
    </submittedName>
</protein>
<dbReference type="PANTHER" id="PTHR30582">
    <property type="entry name" value="L,D-TRANSPEPTIDASE"/>
    <property type="match status" value="1"/>
</dbReference>
<dbReference type="GO" id="GO:0008360">
    <property type="term" value="P:regulation of cell shape"/>
    <property type="evidence" value="ECO:0007669"/>
    <property type="project" value="UniProtKB-UniRule"/>
</dbReference>
<keyword evidence="7" id="KW-0472">Membrane</keyword>
<dbReference type="GO" id="GO:0016740">
    <property type="term" value="F:transferase activity"/>
    <property type="evidence" value="ECO:0007669"/>
    <property type="project" value="UniProtKB-KW"/>
</dbReference>
<dbReference type="GO" id="GO:0005576">
    <property type="term" value="C:extracellular region"/>
    <property type="evidence" value="ECO:0007669"/>
    <property type="project" value="TreeGrafter"/>
</dbReference>
<feature type="active site" description="Nucleophile" evidence="6">
    <location>
        <position position="255"/>
    </location>
</feature>
<feature type="active site" description="Proton donor/acceptor" evidence="6">
    <location>
        <position position="238"/>
    </location>
</feature>
<evidence type="ECO:0000256" key="3">
    <source>
        <dbReference type="ARBA" id="ARBA00022960"/>
    </source>
</evidence>
<dbReference type="RefSeq" id="WP_097017855.1">
    <property type="nucleotide sequence ID" value="NZ_OBDZ01000012.1"/>
</dbReference>
<dbReference type="PROSITE" id="PS52029">
    <property type="entry name" value="LD_TPASE"/>
    <property type="match status" value="1"/>
</dbReference>
<dbReference type="GO" id="GO:0018104">
    <property type="term" value="P:peptidoglycan-protein cross-linking"/>
    <property type="evidence" value="ECO:0007669"/>
    <property type="project" value="TreeGrafter"/>
</dbReference>
<evidence type="ECO:0000259" key="8">
    <source>
        <dbReference type="PROSITE" id="PS52029"/>
    </source>
</evidence>
<dbReference type="OrthoDB" id="9809748at2"/>
<keyword evidence="7" id="KW-0812">Transmembrane</keyword>
<feature type="transmembrane region" description="Helical" evidence="7">
    <location>
        <begin position="12"/>
        <end position="32"/>
    </location>
</feature>
<dbReference type="Pfam" id="PF03734">
    <property type="entry name" value="YkuD"/>
    <property type="match status" value="1"/>
</dbReference>
<dbReference type="InterPro" id="IPR005490">
    <property type="entry name" value="LD_TPept_cat_dom"/>
</dbReference>
<evidence type="ECO:0000256" key="6">
    <source>
        <dbReference type="PROSITE-ProRule" id="PRU01373"/>
    </source>
</evidence>
<dbReference type="EMBL" id="OBDZ01000012">
    <property type="protein sequence ID" value="SNY28899.1"/>
    <property type="molecule type" value="Genomic_DNA"/>
</dbReference>
<evidence type="ECO:0000256" key="5">
    <source>
        <dbReference type="ARBA" id="ARBA00023316"/>
    </source>
</evidence>